<keyword evidence="3" id="KW-0808">Transferase</keyword>
<dbReference type="Pfam" id="PF00266">
    <property type="entry name" value="Aminotran_5"/>
    <property type="match status" value="1"/>
</dbReference>
<feature type="domain" description="Aminotransferase class V" evidence="2">
    <location>
        <begin position="3"/>
        <end position="147"/>
    </location>
</feature>
<dbReference type="GO" id="GO:0008483">
    <property type="term" value="F:transaminase activity"/>
    <property type="evidence" value="ECO:0007669"/>
    <property type="project" value="UniProtKB-KW"/>
</dbReference>
<dbReference type="InterPro" id="IPR015424">
    <property type="entry name" value="PyrdxlP-dep_Trfase"/>
</dbReference>
<dbReference type="Proteomes" id="UP000818323">
    <property type="component" value="Unassembled WGS sequence"/>
</dbReference>
<reference evidence="3 4" key="1">
    <citation type="submission" date="2020-01" db="EMBL/GenBank/DDBJ databases">
        <title>Microvirga sp. nov., an arsenate reduction bacterium isolated from Tibet hotspring sediments.</title>
        <authorList>
            <person name="Yuan C.-G."/>
        </authorList>
    </citation>
    <scope>NUCLEOTIDE SEQUENCE [LARGE SCALE GENOMIC DNA]</scope>
    <source>
        <strain evidence="3 4">SYSU G3D203</strain>
    </source>
</reference>
<dbReference type="Gene3D" id="3.90.1150.10">
    <property type="entry name" value="Aspartate Aminotransferase, domain 1"/>
    <property type="match status" value="1"/>
</dbReference>
<dbReference type="InterPro" id="IPR000192">
    <property type="entry name" value="Aminotrans_V_dom"/>
</dbReference>
<proteinExistence type="predicted"/>
<gene>
    <name evidence="3" type="ORF">GR303_08620</name>
</gene>
<evidence type="ECO:0000313" key="4">
    <source>
        <dbReference type="Proteomes" id="UP000818323"/>
    </source>
</evidence>
<dbReference type="SUPFAM" id="SSF53383">
    <property type="entry name" value="PLP-dependent transferases"/>
    <property type="match status" value="1"/>
</dbReference>
<evidence type="ECO:0000259" key="2">
    <source>
        <dbReference type="Pfam" id="PF00266"/>
    </source>
</evidence>
<dbReference type="Gene3D" id="3.40.640.10">
    <property type="entry name" value="Type I PLP-dependent aspartate aminotransferase-like (Major domain)"/>
    <property type="match status" value="1"/>
</dbReference>
<protein>
    <submittedName>
        <fullName evidence="3">Aminotransferase class V-fold PLP-dependent enzyme</fullName>
    </submittedName>
</protein>
<dbReference type="InterPro" id="IPR015421">
    <property type="entry name" value="PyrdxlP-dep_Trfase_major"/>
</dbReference>
<name>A0ABW9YXI0_9HYPH</name>
<dbReference type="EMBL" id="JAAAXJ010000003">
    <property type="protein sequence ID" value="NBJ24416.1"/>
    <property type="molecule type" value="Genomic_DNA"/>
</dbReference>
<keyword evidence="1" id="KW-0663">Pyridoxal phosphate</keyword>
<sequence>MVNAHKWLMGPRGIGFATFSDRALEQVTPRVVGWMSVNNPFAWNRALDFLPDSRRFESGTPSGTGIFRLTERLAQIDEFGIDWIEDRILRLNELLCEQALRQGIQPVYQFERSNRSGITLLQNPGTAVAELHSLLAANGVYASIRSGAIRIAPHYYNTFEEMERIIFIMTYAN</sequence>
<comment type="caution">
    <text evidence="3">The sequence shown here is derived from an EMBL/GenBank/DDBJ whole genome shotgun (WGS) entry which is preliminary data.</text>
</comment>
<dbReference type="InterPro" id="IPR015422">
    <property type="entry name" value="PyrdxlP-dep_Trfase_small"/>
</dbReference>
<organism evidence="3 4">
    <name type="scientific">Microvirga arsenatis</name>
    <dbReference type="NCBI Taxonomy" id="2692265"/>
    <lineage>
        <taxon>Bacteria</taxon>
        <taxon>Pseudomonadati</taxon>
        <taxon>Pseudomonadota</taxon>
        <taxon>Alphaproteobacteria</taxon>
        <taxon>Hyphomicrobiales</taxon>
        <taxon>Methylobacteriaceae</taxon>
        <taxon>Microvirga</taxon>
    </lineage>
</organism>
<keyword evidence="3" id="KW-0032">Aminotransferase</keyword>
<evidence type="ECO:0000313" key="3">
    <source>
        <dbReference type="EMBL" id="NBJ24416.1"/>
    </source>
</evidence>
<evidence type="ECO:0000256" key="1">
    <source>
        <dbReference type="ARBA" id="ARBA00022898"/>
    </source>
</evidence>
<keyword evidence="4" id="KW-1185">Reference proteome</keyword>
<dbReference type="PANTHER" id="PTHR43586:SF15">
    <property type="entry name" value="BLR3095 PROTEIN"/>
    <property type="match status" value="1"/>
</dbReference>
<dbReference type="PANTHER" id="PTHR43586">
    <property type="entry name" value="CYSTEINE DESULFURASE"/>
    <property type="match status" value="1"/>
</dbReference>
<accession>A0ABW9YXI0</accession>